<dbReference type="PANTHER" id="PTHR43806">
    <property type="entry name" value="PEPTIDASE S8"/>
    <property type="match status" value="1"/>
</dbReference>
<dbReference type="SUPFAM" id="SSF52743">
    <property type="entry name" value="Subtilisin-like"/>
    <property type="match status" value="1"/>
</dbReference>
<sequence>MVSPIQIVLNPDNFHEARETGGGGPGKDFFADRDQQFAEHKHNLSNQLQAIAQYLESQPETDIGFIKVILRREAWAKSHRPVKALFKAPRTPVVGGGDLGVMIVQVNPDALRDIAAQILRAEPDTTWRFVEALERELPHPSGRRSEAGAIDRIELYSAEDRRDFSVEEAVAWLSNPLTGSSYLLELFEVPPQRSLWDTYDESHRRMYRSFVEGLARVGRGLSVQLLTSREQRQKLLSVRLSQSNVAPTLRLSTVATERRHEKAIFDPSVERHMSLLAFLDKHPLVRHVSLPGIVVQSETTRQRSKPDRATIPQRDSTRTYPKLGIIDGGLGEALSDWVTAKWDLIADGDANQEHGTFIGGLAVAGASLNGTACCPELDGTELMDVSVFPDVSQQGVFSSYYPDGVPQFFDEVESAVADMRARHGVRIFNMSLNVVQPARPDRYSPYASRLDQIADTHDALFFVSAGNLGPREMRNEWSADPLTALSDLAAARNDGLFMPAESVRNVSVGAVNPDGHDTAITHAPSRYSRRGPGLRAGGKPDLAHIGGWGSAHPTLGHGLFSVHPDGTLADGCGTSYATPLVAKTAAVLDHLIEGEVSRETLIGLLVHHAKTPAALEERALTRIARHLVGFGIPPSAQEILVKDDHEITLVIASRIRRNQQVVFRFPWPPSLVGEGGRCRGKAKLTLVSSPPIDSVFGAEYVRVNVDAALQQEQANGRWKGRLDPIYLPGGADSPTVEAELVEHGMKWSPVKMYEKTMPRGVGPSSNWRLAIEYLTRSAEEVPDNGVPFTAILTISDPERRHPVFNEMRQTLTAQGIQISDIRTAARITPRV</sequence>
<keyword evidence="8" id="KW-1185">Reference proteome</keyword>
<name>A0A1H1CXR2_9BURK</name>
<evidence type="ECO:0000256" key="2">
    <source>
        <dbReference type="ARBA" id="ARBA00022670"/>
    </source>
</evidence>
<evidence type="ECO:0000259" key="6">
    <source>
        <dbReference type="Pfam" id="PF00082"/>
    </source>
</evidence>
<reference evidence="8" key="1">
    <citation type="submission" date="2016-10" db="EMBL/GenBank/DDBJ databases">
        <authorList>
            <person name="Varghese N."/>
            <person name="Submissions S."/>
        </authorList>
    </citation>
    <scope>NUCLEOTIDE SEQUENCE [LARGE SCALE GENOMIC DNA]</scope>
    <source>
        <strain evidence="8">DUS833</strain>
    </source>
</reference>
<feature type="region of interest" description="Disordered" evidence="5">
    <location>
        <begin position="297"/>
        <end position="316"/>
    </location>
</feature>
<dbReference type="PANTHER" id="PTHR43806:SF11">
    <property type="entry name" value="CEREVISIN-RELATED"/>
    <property type="match status" value="1"/>
</dbReference>
<dbReference type="GO" id="GO:0006508">
    <property type="term" value="P:proteolysis"/>
    <property type="evidence" value="ECO:0007669"/>
    <property type="project" value="UniProtKB-KW"/>
</dbReference>
<evidence type="ECO:0000256" key="5">
    <source>
        <dbReference type="SAM" id="MobiDB-lite"/>
    </source>
</evidence>
<dbReference type="InterPro" id="IPR000209">
    <property type="entry name" value="Peptidase_S8/S53_dom"/>
</dbReference>
<protein>
    <submittedName>
        <fullName evidence="7">Subtilase family protein</fullName>
    </submittedName>
</protein>
<keyword evidence="4" id="KW-0720">Serine protease</keyword>
<dbReference type="AlphaFoldDB" id="A0A1H1CXR2"/>
<dbReference type="Pfam" id="PF00082">
    <property type="entry name" value="Peptidase_S8"/>
    <property type="match status" value="1"/>
</dbReference>
<dbReference type="CDD" id="cd04847">
    <property type="entry name" value="Peptidases_S8_Subtilisin_like_2"/>
    <property type="match status" value="1"/>
</dbReference>
<dbReference type="InterPro" id="IPR036852">
    <property type="entry name" value="Peptidase_S8/S53_dom_sf"/>
</dbReference>
<comment type="similarity">
    <text evidence="1">Belongs to the peptidase S8 family.</text>
</comment>
<evidence type="ECO:0000313" key="7">
    <source>
        <dbReference type="EMBL" id="SDQ69004.1"/>
    </source>
</evidence>
<feature type="region of interest" description="Disordered" evidence="5">
    <location>
        <begin position="514"/>
        <end position="536"/>
    </location>
</feature>
<dbReference type="EMBL" id="FNKX01000001">
    <property type="protein sequence ID" value="SDQ69004.1"/>
    <property type="molecule type" value="Genomic_DNA"/>
</dbReference>
<keyword evidence="3" id="KW-0378">Hydrolase</keyword>
<dbReference type="InterPro" id="IPR034074">
    <property type="entry name" value="Y4bN_pept_dom"/>
</dbReference>
<dbReference type="RefSeq" id="WP_090802258.1">
    <property type="nucleotide sequence ID" value="NZ_FNKX01000001.1"/>
</dbReference>
<feature type="domain" description="Peptidase S8/S53" evidence="6">
    <location>
        <begin position="347"/>
        <end position="613"/>
    </location>
</feature>
<dbReference type="STRING" id="157910.SAMN05445850_1428"/>
<evidence type="ECO:0000256" key="1">
    <source>
        <dbReference type="ARBA" id="ARBA00011073"/>
    </source>
</evidence>
<proteinExistence type="inferred from homology"/>
<organism evidence="7 8">
    <name type="scientific">Paraburkholderia tuberum</name>
    <dbReference type="NCBI Taxonomy" id="157910"/>
    <lineage>
        <taxon>Bacteria</taxon>
        <taxon>Pseudomonadati</taxon>
        <taxon>Pseudomonadota</taxon>
        <taxon>Betaproteobacteria</taxon>
        <taxon>Burkholderiales</taxon>
        <taxon>Burkholderiaceae</taxon>
        <taxon>Paraburkholderia</taxon>
    </lineage>
</organism>
<evidence type="ECO:0000256" key="3">
    <source>
        <dbReference type="ARBA" id="ARBA00022801"/>
    </source>
</evidence>
<dbReference type="Gene3D" id="3.40.50.200">
    <property type="entry name" value="Peptidase S8/S53 domain"/>
    <property type="match status" value="1"/>
</dbReference>
<keyword evidence="2" id="KW-0645">Protease</keyword>
<dbReference type="GO" id="GO:0004252">
    <property type="term" value="F:serine-type endopeptidase activity"/>
    <property type="evidence" value="ECO:0007669"/>
    <property type="project" value="InterPro"/>
</dbReference>
<accession>A0A1H1CXR2</accession>
<gene>
    <name evidence="7" type="ORF">SAMN05445850_1428</name>
</gene>
<evidence type="ECO:0000313" key="8">
    <source>
        <dbReference type="Proteomes" id="UP000199365"/>
    </source>
</evidence>
<evidence type="ECO:0000256" key="4">
    <source>
        <dbReference type="ARBA" id="ARBA00022825"/>
    </source>
</evidence>
<dbReference type="Proteomes" id="UP000199365">
    <property type="component" value="Unassembled WGS sequence"/>
</dbReference>
<dbReference type="InterPro" id="IPR050131">
    <property type="entry name" value="Peptidase_S8_subtilisin-like"/>
</dbReference>